<name>A0A9D1M2V8_9PROT</name>
<organism evidence="1 2">
    <name type="scientific">Candidatus Scatocola faecipullorum</name>
    <dbReference type="NCBI Taxonomy" id="2840917"/>
    <lineage>
        <taxon>Bacteria</taxon>
        <taxon>Pseudomonadati</taxon>
        <taxon>Pseudomonadota</taxon>
        <taxon>Alphaproteobacteria</taxon>
        <taxon>Rhodospirillales</taxon>
        <taxon>Rhodospirillaceae</taxon>
        <taxon>Rhodospirillaceae incertae sedis</taxon>
        <taxon>Candidatus Scatocola</taxon>
    </lineage>
</organism>
<reference evidence="1" key="2">
    <citation type="journal article" date="2021" name="PeerJ">
        <title>Extensive microbial diversity within the chicken gut microbiome revealed by metagenomics and culture.</title>
        <authorList>
            <person name="Gilroy R."/>
            <person name="Ravi A."/>
            <person name="Getino M."/>
            <person name="Pursley I."/>
            <person name="Horton D.L."/>
            <person name="Alikhan N.F."/>
            <person name="Baker D."/>
            <person name="Gharbi K."/>
            <person name="Hall N."/>
            <person name="Watson M."/>
            <person name="Adriaenssens E.M."/>
            <person name="Foster-Nyarko E."/>
            <person name="Jarju S."/>
            <person name="Secka A."/>
            <person name="Antonio M."/>
            <person name="Oren A."/>
            <person name="Chaudhuri R.R."/>
            <person name="La Ragione R."/>
            <person name="Hildebrand F."/>
            <person name="Pallen M.J."/>
        </authorList>
    </citation>
    <scope>NUCLEOTIDE SEQUENCE</scope>
    <source>
        <strain evidence="1">ChiW3-316</strain>
    </source>
</reference>
<dbReference type="Proteomes" id="UP000824107">
    <property type="component" value="Unassembled WGS sequence"/>
</dbReference>
<reference evidence="1" key="1">
    <citation type="submission" date="2020-10" db="EMBL/GenBank/DDBJ databases">
        <authorList>
            <person name="Gilroy R."/>
        </authorList>
    </citation>
    <scope>NUCLEOTIDE SEQUENCE</scope>
    <source>
        <strain evidence="1">ChiW3-316</strain>
    </source>
</reference>
<evidence type="ECO:0000313" key="1">
    <source>
        <dbReference type="EMBL" id="HIU52587.1"/>
    </source>
</evidence>
<dbReference type="EMBL" id="DVNC01000008">
    <property type="protein sequence ID" value="HIU52587.1"/>
    <property type="molecule type" value="Genomic_DNA"/>
</dbReference>
<protein>
    <submittedName>
        <fullName evidence="1">Uncharacterized protein</fullName>
    </submittedName>
</protein>
<gene>
    <name evidence="1" type="ORF">IAD20_00730</name>
</gene>
<comment type="caution">
    <text evidence="1">The sequence shown here is derived from an EMBL/GenBank/DDBJ whole genome shotgun (WGS) entry which is preliminary data.</text>
</comment>
<sequence length="373" mass="44151">MEVINDNKCVAQGAAAWQEKETREQVMRDLESVHGYVDSYFQINGYVYVWAIQELPHTRAIEIAERGNHDEIMFMIHQYGKANCPPEKRSFLREIRNCILPEKVQVIIAQRNNPEEMNAYCSYQGFDKLAQGVILDRGDHSELMRYMERHGFDALHQRQLRKRGNAEEINLHIRKHGWADELLEEMFDGLGKGNQESLREYHTYISLRELPVKYQHRMLREVLTPEFQAYVDKYGLWKDTHADLAEYRLMSEVRYYLARHPYLDYGGASVLARKGTHEDKMFYLDCPYCDINGFLWAMFKVRPLDYEALTSCFLRISCPFDEQKEDIELMKNGSHEEVMKRIAVGKLGNRALTALFFRNNRKEFETYLDKWEK</sequence>
<evidence type="ECO:0000313" key="2">
    <source>
        <dbReference type="Proteomes" id="UP000824107"/>
    </source>
</evidence>
<accession>A0A9D1M2V8</accession>
<dbReference type="AlphaFoldDB" id="A0A9D1M2V8"/>
<proteinExistence type="predicted"/>